<sequence>MTEEMEIHIQSEPLRSYRNGLLNFFKACHCRDWRRKLVPGSASTVLRQTVDEREEISLPVSSLDDPRRSFPVNFIKKIDFDSLIQLCGEWIKHPMNIALILWSMCVAVSSSMQGLLLLGLLDEELPEKSSRNRWMEINNQVLNALFTLMSLYQHPSLFHHLVLLCRWRSQDIVDLRKIYCKNGARRSWEWAHMMVVVLLLHITCFSQYILCGLYWGYTIATRPEFSENFFNAAGFVAPVFAGAYAMYSPLGREYHFNSKEEECESEDLDLNKHDRVSVSQPEWKGGLFDCFHDSSVGSLSFFCSFCVYGWNLERLGFGNMYVHSAMFFLLCFAPLWIFGVSAFHISDGVISKGVAIAGFALSLCGLLYGGFWRLRMRRRFNLAGGKLCCGSETATDYFQWLFCCACSLAQEIRTGNFYDVEDGRFYMKSLGGEEDRNLLGCPVPRENRGGVILEMEQASMSSITSKGSAVEQDNCGEVSAEMWKPHFQQMTEVV</sequence>
<dbReference type="Pfam" id="PF04749">
    <property type="entry name" value="PLAC8"/>
    <property type="match status" value="1"/>
</dbReference>
<evidence type="ECO:0000313" key="2">
    <source>
        <dbReference type="EMBL" id="KAK8946971.1"/>
    </source>
</evidence>
<gene>
    <name evidence="2" type="ORF">KSP39_PZI006718</name>
</gene>
<dbReference type="GO" id="GO:0051762">
    <property type="term" value="P:sesquiterpene biosynthetic process"/>
    <property type="evidence" value="ECO:0007669"/>
    <property type="project" value="TreeGrafter"/>
</dbReference>
<dbReference type="Proteomes" id="UP001418222">
    <property type="component" value="Unassembled WGS sequence"/>
</dbReference>
<organism evidence="2 3">
    <name type="scientific">Platanthera zijinensis</name>
    <dbReference type="NCBI Taxonomy" id="2320716"/>
    <lineage>
        <taxon>Eukaryota</taxon>
        <taxon>Viridiplantae</taxon>
        <taxon>Streptophyta</taxon>
        <taxon>Embryophyta</taxon>
        <taxon>Tracheophyta</taxon>
        <taxon>Spermatophyta</taxon>
        <taxon>Magnoliopsida</taxon>
        <taxon>Liliopsida</taxon>
        <taxon>Asparagales</taxon>
        <taxon>Orchidaceae</taxon>
        <taxon>Orchidoideae</taxon>
        <taxon>Orchideae</taxon>
        <taxon>Orchidinae</taxon>
        <taxon>Platanthera</taxon>
    </lineage>
</organism>
<evidence type="ECO:0000256" key="1">
    <source>
        <dbReference type="SAM" id="Phobius"/>
    </source>
</evidence>
<dbReference type="PANTHER" id="PTHR31045">
    <property type="entry name" value="PLAC8 FAMILY PROTEIN-RELATED"/>
    <property type="match status" value="1"/>
</dbReference>
<feature type="transmembrane region" description="Helical" evidence="1">
    <location>
        <begin position="188"/>
        <end position="217"/>
    </location>
</feature>
<dbReference type="InterPro" id="IPR021369">
    <property type="entry name" value="DUF2985"/>
</dbReference>
<feature type="transmembrane region" description="Helical" evidence="1">
    <location>
        <begin position="99"/>
        <end position="121"/>
    </location>
</feature>
<feature type="transmembrane region" description="Helical" evidence="1">
    <location>
        <begin position="320"/>
        <end position="343"/>
    </location>
</feature>
<feature type="transmembrane region" description="Helical" evidence="1">
    <location>
        <begin position="141"/>
        <end position="167"/>
    </location>
</feature>
<proteinExistence type="predicted"/>
<evidence type="ECO:0000313" key="3">
    <source>
        <dbReference type="Proteomes" id="UP001418222"/>
    </source>
</evidence>
<dbReference type="InterPro" id="IPR006461">
    <property type="entry name" value="PLAC_motif_containing"/>
</dbReference>
<dbReference type="PANTHER" id="PTHR31045:SF23">
    <property type="entry name" value="OS01G0825900 PROTEIN"/>
    <property type="match status" value="1"/>
</dbReference>
<dbReference type="EMBL" id="JBBWWQ010000005">
    <property type="protein sequence ID" value="KAK8946971.1"/>
    <property type="molecule type" value="Genomic_DNA"/>
</dbReference>
<evidence type="ECO:0008006" key="4">
    <source>
        <dbReference type="Google" id="ProtNLM"/>
    </source>
</evidence>
<keyword evidence="3" id="KW-1185">Reference proteome</keyword>
<dbReference type="GO" id="GO:0009975">
    <property type="term" value="F:cyclase activity"/>
    <property type="evidence" value="ECO:0007669"/>
    <property type="project" value="TreeGrafter"/>
</dbReference>
<accession>A0AAP0BQG8</accession>
<keyword evidence="1" id="KW-0812">Transmembrane</keyword>
<feature type="transmembrane region" description="Helical" evidence="1">
    <location>
        <begin position="349"/>
        <end position="371"/>
    </location>
</feature>
<reference evidence="2 3" key="1">
    <citation type="journal article" date="2022" name="Nat. Plants">
        <title>Genomes of leafy and leafless Platanthera orchids illuminate the evolution of mycoheterotrophy.</title>
        <authorList>
            <person name="Li M.H."/>
            <person name="Liu K.W."/>
            <person name="Li Z."/>
            <person name="Lu H.C."/>
            <person name="Ye Q.L."/>
            <person name="Zhang D."/>
            <person name="Wang J.Y."/>
            <person name="Li Y.F."/>
            <person name="Zhong Z.M."/>
            <person name="Liu X."/>
            <person name="Yu X."/>
            <person name="Liu D.K."/>
            <person name="Tu X.D."/>
            <person name="Liu B."/>
            <person name="Hao Y."/>
            <person name="Liao X.Y."/>
            <person name="Jiang Y.T."/>
            <person name="Sun W.H."/>
            <person name="Chen J."/>
            <person name="Chen Y.Q."/>
            <person name="Ai Y."/>
            <person name="Zhai J.W."/>
            <person name="Wu S.S."/>
            <person name="Zhou Z."/>
            <person name="Hsiao Y.Y."/>
            <person name="Wu W.L."/>
            <person name="Chen Y.Y."/>
            <person name="Lin Y.F."/>
            <person name="Hsu J.L."/>
            <person name="Li C.Y."/>
            <person name="Wang Z.W."/>
            <person name="Zhao X."/>
            <person name="Zhong W.Y."/>
            <person name="Ma X.K."/>
            <person name="Ma L."/>
            <person name="Huang J."/>
            <person name="Chen G.Z."/>
            <person name="Huang M.Z."/>
            <person name="Huang L."/>
            <person name="Peng D.H."/>
            <person name="Luo Y.B."/>
            <person name="Zou S.Q."/>
            <person name="Chen S.P."/>
            <person name="Lan S."/>
            <person name="Tsai W.C."/>
            <person name="Van de Peer Y."/>
            <person name="Liu Z.J."/>
        </authorList>
    </citation>
    <scope>NUCLEOTIDE SEQUENCE [LARGE SCALE GENOMIC DNA]</scope>
    <source>
        <strain evidence="2">Lor287</strain>
    </source>
</reference>
<dbReference type="AlphaFoldDB" id="A0AAP0BQG8"/>
<dbReference type="Pfam" id="PF11204">
    <property type="entry name" value="DUF2985"/>
    <property type="match status" value="1"/>
</dbReference>
<keyword evidence="1" id="KW-0472">Membrane</keyword>
<dbReference type="NCBIfam" id="TIGR01571">
    <property type="entry name" value="A_thal_Cys_rich"/>
    <property type="match status" value="1"/>
</dbReference>
<protein>
    <recommendedName>
        <fullName evidence="4">PLAC8 family protein</fullName>
    </recommendedName>
</protein>
<comment type="caution">
    <text evidence="2">The sequence shown here is derived from an EMBL/GenBank/DDBJ whole genome shotgun (WGS) entry which is preliminary data.</text>
</comment>
<name>A0AAP0BQG8_9ASPA</name>
<keyword evidence="1" id="KW-1133">Transmembrane helix</keyword>
<feature type="transmembrane region" description="Helical" evidence="1">
    <location>
        <begin position="229"/>
        <end position="247"/>
    </location>
</feature>